<comment type="cofactor">
    <cofactor evidence="1">
        <name>Fe(2+)</name>
        <dbReference type="ChEBI" id="CHEBI:29033"/>
    </cofactor>
</comment>
<evidence type="ECO:0000259" key="4">
    <source>
        <dbReference type="PROSITE" id="PS51184"/>
    </source>
</evidence>
<dbReference type="AlphaFoldDB" id="A0A437LU92"/>
<dbReference type="InterPro" id="IPR003347">
    <property type="entry name" value="JmjC_dom"/>
</dbReference>
<evidence type="ECO:0000313" key="6">
    <source>
        <dbReference type="Proteomes" id="UP000288587"/>
    </source>
</evidence>
<comment type="caution">
    <text evidence="5">The sequence shown here is derived from an EMBL/GenBank/DDBJ whole genome shotgun (WGS) entry which is preliminary data.</text>
</comment>
<dbReference type="SMART" id="SM00558">
    <property type="entry name" value="JmjC"/>
    <property type="match status" value="1"/>
</dbReference>
<dbReference type="Gene3D" id="2.60.120.650">
    <property type="entry name" value="Cupin"/>
    <property type="match status" value="1"/>
</dbReference>
<reference evidence="5 6" key="1">
    <citation type="submission" date="2019-01" db="EMBL/GenBank/DDBJ databases">
        <authorList>
            <person name="Chen W.-M."/>
        </authorList>
    </citation>
    <scope>NUCLEOTIDE SEQUENCE [LARGE SCALE GENOMIC DNA]</scope>
    <source>
        <strain evidence="5 6">CCP-18</strain>
    </source>
</reference>
<dbReference type="GO" id="GO:0016706">
    <property type="term" value="F:2-oxoglutarate-dependent dioxygenase activity"/>
    <property type="evidence" value="ECO:0007669"/>
    <property type="project" value="TreeGrafter"/>
</dbReference>
<dbReference type="EMBL" id="SACM01000001">
    <property type="protein sequence ID" value="RVT88912.1"/>
    <property type="molecule type" value="Genomic_DNA"/>
</dbReference>
<evidence type="ECO:0000256" key="1">
    <source>
        <dbReference type="ARBA" id="ARBA00001954"/>
    </source>
</evidence>
<protein>
    <submittedName>
        <fullName evidence="5">Cupin domain-containing protein</fullName>
    </submittedName>
</protein>
<gene>
    <name evidence="5" type="ORF">EOD73_01720</name>
</gene>
<feature type="domain" description="JmjC" evidence="4">
    <location>
        <begin position="98"/>
        <end position="225"/>
    </location>
</feature>
<sequence length="378" mass="41877">MNLDAPLPLLGGLSPQTFMRRHWQRKPLLVRGGAAGWAGQMPRQALFELAGREDVESRLVAQTAKGWQVQSGPHGRLPPVKRSGWTLLVQGVEAQWPAARSLMDAFRFIPEARLDDVMVSWASDGGGVGPHFDAYDVFLVQIAGRRRWRIGRQTDLSLRDDTPLKILRDFEPEQEWVLEPGDWLYLPPRWAHDGVAEGADCITASVGFRAPSMLELADQLLPRLLDPEDDEPPGLGLRYRDAGQVATLAPAEVPEALQAFAQEALRRAVSDPQRLARALGEWLSEPKAQQIFEGRSGDASAGVRLAPASRMLVDRWHVFFNGEAYRAGGRDAKLMARLAHARTLPGADVARLSEGARALVNDWLDWGWLWPNETTSAS</sequence>
<dbReference type="PANTHER" id="PTHR13096">
    <property type="entry name" value="MINA53 MYC INDUCED NUCLEAR ANTIGEN"/>
    <property type="match status" value="1"/>
</dbReference>
<dbReference type="SUPFAM" id="SSF51197">
    <property type="entry name" value="Clavaminate synthase-like"/>
    <property type="match status" value="1"/>
</dbReference>
<dbReference type="OrthoDB" id="9764016at2"/>
<dbReference type="Proteomes" id="UP000288587">
    <property type="component" value="Unassembled WGS sequence"/>
</dbReference>
<evidence type="ECO:0000313" key="5">
    <source>
        <dbReference type="EMBL" id="RVT88912.1"/>
    </source>
</evidence>
<proteinExistence type="predicted"/>
<evidence type="ECO:0000256" key="2">
    <source>
        <dbReference type="ARBA" id="ARBA00022723"/>
    </source>
</evidence>
<dbReference type="Gene3D" id="3.40.366.30">
    <property type="entry name" value="50S ribosomal protein L16 arginine hydroxylase, Chain A, Domain 2"/>
    <property type="match status" value="1"/>
</dbReference>
<evidence type="ECO:0000256" key="3">
    <source>
        <dbReference type="ARBA" id="ARBA00023004"/>
    </source>
</evidence>
<dbReference type="Pfam" id="PF08007">
    <property type="entry name" value="JmjC_2"/>
    <property type="match status" value="1"/>
</dbReference>
<dbReference type="InterPro" id="IPR039994">
    <property type="entry name" value="NO66-like"/>
</dbReference>
<keyword evidence="3" id="KW-0408">Iron</keyword>
<dbReference type="PANTHER" id="PTHR13096:SF8">
    <property type="entry name" value="RIBOSOMAL OXYGENASE 1"/>
    <property type="match status" value="1"/>
</dbReference>
<keyword evidence="2" id="KW-0479">Metal-binding</keyword>
<organism evidence="5 6">
    <name type="scientific">Inhella crocodyli</name>
    <dbReference type="NCBI Taxonomy" id="2499851"/>
    <lineage>
        <taxon>Bacteria</taxon>
        <taxon>Pseudomonadati</taxon>
        <taxon>Pseudomonadota</taxon>
        <taxon>Betaproteobacteria</taxon>
        <taxon>Burkholderiales</taxon>
        <taxon>Sphaerotilaceae</taxon>
        <taxon>Inhella</taxon>
    </lineage>
</organism>
<name>A0A437LU92_9BURK</name>
<keyword evidence="6" id="KW-1185">Reference proteome</keyword>
<dbReference type="GO" id="GO:0046872">
    <property type="term" value="F:metal ion binding"/>
    <property type="evidence" value="ECO:0007669"/>
    <property type="project" value="UniProtKB-KW"/>
</dbReference>
<accession>A0A437LU92</accession>
<dbReference type="PROSITE" id="PS51184">
    <property type="entry name" value="JMJC"/>
    <property type="match status" value="1"/>
</dbReference>